<proteinExistence type="inferred from homology"/>
<dbReference type="EMBL" id="AJWY01008255">
    <property type="protein sequence ID" value="EKC61732.1"/>
    <property type="molecule type" value="Genomic_DNA"/>
</dbReference>
<sequence>MNANPFSLAGKRVLVTGASSGIGRAAAIECARAGAELLITGRDEERLLATLQALDGGPHRAVAADLTDPEGIERLVDKARGLDGVVHSAGIACSRPFPFVGRKVLDGVMEINFYAPAELTRRLLRASAVGRGASLVFVSSVAGLGCSAPGESAYAASKGAVSALARGMAIDLAPKGIRVNSVCPGVVETALFDAGT</sequence>
<dbReference type="Gene3D" id="3.40.50.720">
    <property type="entry name" value="NAD(P)-binding Rossmann-like Domain"/>
    <property type="match status" value="1"/>
</dbReference>
<evidence type="ECO:0000256" key="2">
    <source>
        <dbReference type="ARBA" id="ARBA00023002"/>
    </source>
</evidence>
<comment type="similarity">
    <text evidence="1">Belongs to the short-chain dehydrogenases/reductases (SDR) family.</text>
</comment>
<dbReference type="InterPro" id="IPR051122">
    <property type="entry name" value="SDR_DHRS6-like"/>
</dbReference>
<dbReference type="PROSITE" id="PS00061">
    <property type="entry name" value="ADH_SHORT"/>
    <property type="match status" value="1"/>
</dbReference>
<dbReference type="InterPro" id="IPR057326">
    <property type="entry name" value="KR_dom"/>
</dbReference>
<dbReference type="InterPro" id="IPR036291">
    <property type="entry name" value="NAD(P)-bd_dom_sf"/>
</dbReference>
<accession>K1SM48</accession>
<name>K1SM48_9ZZZZ</name>
<dbReference type="PRINTS" id="PR00080">
    <property type="entry name" value="SDRFAMILY"/>
</dbReference>
<reference evidence="4" key="1">
    <citation type="journal article" date="2013" name="Environ. Microbiol.">
        <title>Microbiota from the distal guts of lean and obese adolescents exhibit partial functional redundancy besides clear differences in community structure.</title>
        <authorList>
            <person name="Ferrer M."/>
            <person name="Ruiz A."/>
            <person name="Lanza F."/>
            <person name="Haange S.B."/>
            <person name="Oberbach A."/>
            <person name="Till H."/>
            <person name="Bargiela R."/>
            <person name="Campoy C."/>
            <person name="Segura M.T."/>
            <person name="Richter M."/>
            <person name="von Bergen M."/>
            <person name="Seifert J."/>
            <person name="Suarez A."/>
        </authorList>
    </citation>
    <scope>NUCLEOTIDE SEQUENCE</scope>
</reference>
<feature type="non-terminal residue" evidence="4">
    <location>
        <position position="196"/>
    </location>
</feature>
<dbReference type="PRINTS" id="PR00081">
    <property type="entry name" value="GDHRDH"/>
</dbReference>
<evidence type="ECO:0000259" key="3">
    <source>
        <dbReference type="SMART" id="SM00822"/>
    </source>
</evidence>
<dbReference type="SUPFAM" id="SSF51735">
    <property type="entry name" value="NAD(P)-binding Rossmann-fold domains"/>
    <property type="match status" value="1"/>
</dbReference>
<gene>
    <name evidence="4" type="ORF">LEA_12201</name>
</gene>
<dbReference type="PANTHER" id="PTHR43477">
    <property type="entry name" value="DIHYDROANTICAPSIN 7-DEHYDROGENASE"/>
    <property type="match status" value="1"/>
</dbReference>
<dbReference type="PANTHER" id="PTHR43477:SF1">
    <property type="entry name" value="DIHYDROANTICAPSIN 7-DEHYDROGENASE"/>
    <property type="match status" value="1"/>
</dbReference>
<feature type="domain" description="Ketoreductase" evidence="3">
    <location>
        <begin position="11"/>
        <end position="185"/>
    </location>
</feature>
<dbReference type="Pfam" id="PF00106">
    <property type="entry name" value="adh_short"/>
    <property type="match status" value="1"/>
</dbReference>
<organism evidence="4">
    <name type="scientific">human gut metagenome</name>
    <dbReference type="NCBI Taxonomy" id="408170"/>
    <lineage>
        <taxon>unclassified sequences</taxon>
        <taxon>metagenomes</taxon>
        <taxon>organismal metagenomes</taxon>
    </lineage>
</organism>
<evidence type="ECO:0000256" key="1">
    <source>
        <dbReference type="ARBA" id="ARBA00006484"/>
    </source>
</evidence>
<dbReference type="InterPro" id="IPR020904">
    <property type="entry name" value="Sc_DH/Rdtase_CS"/>
</dbReference>
<keyword evidence="2" id="KW-0560">Oxidoreductase</keyword>
<evidence type="ECO:0000313" key="4">
    <source>
        <dbReference type="EMBL" id="EKC61732.1"/>
    </source>
</evidence>
<dbReference type="SMART" id="SM00822">
    <property type="entry name" value="PKS_KR"/>
    <property type="match status" value="1"/>
</dbReference>
<dbReference type="GO" id="GO:0016491">
    <property type="term" value="F:oxidoreductase activity"/>
    <property type="evidence" value="ECO:0007669"/>
    <property type="project" value="UniProtKB-KW"/>
</dbReference>
<dbReference type="AlphaFoldDB" id="K1SM48"/>
<dbReference type="CDD" id="cd05233">
    <property type="entry name" value="SDR_c"/>
    <property type="match status" value="1"/>
</dbReference>
<protein>
    <submittedName>
        <fullName evidence="4">3-oxoacyl-[acyl-carrier-protein] reductase</fullName>
    </submittedName>
</protein>
<comment type="caution">
    <text evidence="4">The sequence shown here is derived from an EMBL/GenBank/DDBJ whole genome shotgun (WGS) entry which is preliminary data.</text>
</comment>
<dbReference type="InterPro" id="IPR002347">
    <property type="entry name" value="SDR_fam"/>
</dbReference>